<keyword evidence="2" id="KW-1185">Reference proteome</keyword>
<evidence type="ECO:0000313" key="1">
    <source>
        <dbReference type="EMBL" id="CAB3981659.1"/>
    </source>
</evidence>
<evidence type="ECO:0000313" key="2">
    <source>
        <dbReference type="Proteomes" id="UP001152795"/>
    </source>
</evidence>
<dbReference type="OrthoDB" id="6007857at2759"/>
<gene>
    <name evidence="1" type="ORF">PACLA_8A070027</name>
</gene>
<protein>
    <submittedName>
        <fullName evidence="1">Uncharacterized protein</fullName>
    </submittedName>
</protein>
<name>A0A7D9HCV9_PARCT</name>
<accession>A0A7D9HCV9</accession>
<dbReference type="Proteomes" id="UP001152795">
    <property type="component" value="Unassembled WGS sequence"/>
</dbReference>
<sequence>SNLEDFKSLGLFGHLYRIGPNCLNGSVEIVDRLTETVTTLAALYVGYKLFKPLIETAVKTGLGGERDDQDVKDIKEGSLHVQLHCFTDERFLEVLTDYESGMMKDRLQAEFSQAGIKVEGLKVEIENMVEVNKTKTSIYRRHRFSIENIQSKFPIANIDELEKRIKEMQSDKNRFSYTAGIQTALLLAILLAIIAIIVAITQP</sequence>
<proteinExistence type="predicted"/>
<dbReference type="AlphaFoldDB" id="A0A7D9HCV9"/>
<comment type="caution">
    <text evidence="1">The sequence shown here is derived from an EMBL/GenBank/DDBJ whole genome shotgun (WGS) entry which is preliminary data.</text>
</comment>
<reference evidence="1" key="1">
    <citation type="submission" date="2020-04" db="EMBL/GenBank/DDBJ databases">
        <authorList>
            <person name="Alioto T."/>
            <person name="Alioto T."/>
            <person name="Gomez Garrido J."/>
        </authorList>
    </citation>
    <scope>NUCLEOTIDE SEQUENCE</scope>
    <source>
        <strain evidence="1">A484AB</strain>
    </source>
</reference>
<dbReference type="EMBL" id="CACRXK020000415">
    <property type="protein sequence ID" value="CAB3981659.1"/>
    <property type="molecule type" value="Genomic_DNA"/>
</dbReference>
<organism evidence="1 2">
    <name type="scientific">Paramuricea clavata</name>
    <name type="common">Red gorgonian</name>
    <name type="synonym">Violescent sea-whip</name>
    <dbReference type="NCBI Taxonomy" id="317549"/>
    <lineage>
        <taxon>Eukaryota</taxon>
        <taxon>Metazoa</taxon>
        <taxon>Cnidaria</taxon>
        <taxon>Anthozoa</taxon>
        <taxon>Octocorallia</taxon>
        <taxon>Malacalcyonacea</taxon>
        <taxon>Plexauridae</taxon>
        <taxon>Paramuricea</taxon>
    </lineage>
</organism>
<feature type="non-terminal residue" evidence="1">
    <location>
        <position position="1"/>
    </location>
</feature>